<accession>A0A377GDT7</accession>
<dbReference type="PANTHER" id="PTHR31611">
    <property type="entry name" value="HIGH-AFFINITY NICKEL TRANSPORT PROTEIN NIC1"/>
    <property type="match status" value="1"/>
</dbReference>
<evidence type="ECO:0000256" key="5">
    <source>
        <dbReference type="ARBA" id="ARBA00022692"/>
    </source>
</evidence>
<keyword evidence="4" id="KW-0533">Nickel</keyword>
<evidence type="ECO:0000256" key="7">
    <source>
        <dbReference type="ARBA" id="ARBA00023136"/>
    </source>
</evidence>
<dbReference type="STRING" id="1094715.GCA_000236165_02425"/>
<dbReference type="GO" id="GO:0015099">
    <property type="term" value="F:nickel cation transmembrane transporter activity"/>
    <property type="evidence" value="ECO:0007669"/>
    <property type="project" value="UniProtKB-UniRule"/>
</dbReference>
<comment type="similarity">
    <text evidence="2 8">Belongs to the NiCoT transporter (TC 2.A.52) family.</text>
</comment>
<keyword evidence="10" id="KW-1185">Reference proteome</keyword>
<dbReference type="Pfam" id="PF03824">
    <property type="entry name" value="NicO"/>
    <property type="match status" value="1"/>
</dbReference>
<dbReference type="GO" id="GO:0005886">
    <property type="term" value="C:plasma membrane"/>
    <property type="evidence" value="ECO:0007669"/>
    <property type="project" value="UniProtKB-SubCell"/>
</dbReference>
<evidence type="ECO:0000256" key="6">
    <source>
        <dbReference type="ARBA" id="ARBA00022989"/>
    </source>
</evidence>
<dbReference type="NCBIfam" id="TIGR00802">
    <property type="entry name" value="nico"/>
    <property type="match status" value="1"/>
</dbReference>
<reference evidence="9 10" key="1">
    <citation type="submission" date="2018-06" db="EMBL/GenBank/DDBJ databases">
        <authorList>
            <consortium name="Pathogen Informatics"/>
            <person name="Doyle S."/>
        </authorList>
    </citation>
    <scope>NUCLEOTIDE SEQUENCE [LARGE SCALE GENOMIC DNA]</scope>
    <source>
        <strain evidence="9 10">NCTC11370</strain>
    </source>
</reference>
<dbReference type="PANTHER" id="PTHR31611:SF0">
    <property type="entry name" value="HIGH-AFFINITY NICKEL TRANSPORT PROTEIN NIC1"/>
    <property type="match status" value="1"/>
</dbReference>
<keyword evidence="7 8" id="KW-0472">Membrane</keyword>
<dbReference type="GO" id="GO:0012505">
    <property type="term" value="C:endomembrane system"/>
    <property type="evidence" value="ECO:0007669"/>
    <property type="project" value="UniProtKB-SubCell"/>
</dbReference>
<feature type="transmembrane region" description="Helical" evidence="8">
    <location>
        <begin position="318"/>
        <end position="340"/>
    </location>
</feature>
<name>A0A377GDT7_9GAMM</name>
<evidence type="ECO:0000256" key="1">
    <source>
        <dbReference type="ARBA" id="ARBA00004127"/>
    </source>
</evidence>
<dbReference type="InterPro" id="IPR004688">
    <property type="entry name" value="Ni/Co_transpt"/>
</dbReference>
<feature type="transmembrane region" description="Helical" evidence="8">
    <location>
        <begin position="229"/>
        <end position="250"/>
    </location>
</feature>
<feature type="transmembrane region" description="Helical" evidence="8">
    <location>
        <begin position="21"/>
        <end position="39"/>
    </location>
</feature>
<feature type="transmembrane region" description="Helical" evidence="8">
    <location>
        <begin position="271"/>
        <end position="298"/>
    </location>
</feature>
<evidence type="ECO:0000313" key="9">
    <source>
        <dbReference type="EMBL" id="STO22488.1"/>
    </source>
</evidence>
<dbReference type="Proteomes" id="UP000254554">
    <property type="component" value="Unassembled WGS sequence"/>
</dbReference>
<keyword evidence="6 8" id="KW-1133">Transmembrane helix</keyword>
<evidence type="ECO:0000256" key="2">
    <source>
        <dbReference type="ARBA" id="ARBA00010892"/>
    </source>
</evidence>
<keyword evidence="5 8" id="KW-0812">Transmembrane</keyword>
<dbReference type="GeneID" id="93293341"/>
<evidence type="ECO:0000256" key="8">
    <source>
        <dbReference type="RuleBase" id="RU362101"/>
    </source>
</evidence>
<protein>
    <recommendedName>
        <fullName evidence="8">Nickel/cobalt efflux system</fullName>
    </recommendedName>
</protein>
<feature type="transmembrane region" description="Helical" evidence="8">
    <location>
        <begin position="87"/>
        <end position="111"/>
    </location>
</feature>
<dbReference type="OrthoDB" id="9776706at2"/>
<organism evidence="9 10">
    <name type="scientific">Fluoribacter dumoffii</name>
    <dbReference type="NCBI Taxonomy" id="463"/>
    <lineage>
        <taxon>Bacteria</taxon>
        <taxon>Pseudomonadati</taxon>
        <taxon>Pseudomonadota</taxon>
        <taxon>Gammaproteobacteria</taxon>
        <taxon>Legionellales</taxon>
        <taxon>Legionellaceae</taxon>
        <taxon>Fluoribacter</taxon>
    </lineage>
</organism>
<evidence type="ECO:0000256" key="4">
    <source>
        <dbReference type="ARBA" id="ARBA00022596"/>
    </source>
</evidence>
<feature type="transmembrane region" description="Helical" evidence="8">
    <location>
        <begin position="188"/>
        <end position="209"/>
    </location>
</feature>
<evidence type="ECO:0000256" key="3">
    <source>
        <dbReference type="ARBA" id="ARBA00022448"/>
    </source>
</evidence>
<proteinExistence type="inferred from homology"/>
<comment type="subcellular location">
    <subcellularLocation>
        <location evidence="8">Cell membrane</location>
        <topology evidence="8">Multi-pass membrane protein</topology>
    </subcellularLocation>
    <subcellularLocation>
        <location evidence="1">Endomembrane system</location>
        <topology evidence="1">Multi-pass membrane protein</topology>
    </subcellularLocation>
</comment>
<evidence type="ECO:0000313" key="10">
    <source>
        <dbReference type="Proteomes" id="UP000254554"/>
    </source>
</evidence>
<sequence length="361" mass="41132">MGRYLRTIYGNRKEKLRQKIVMMYLFLLLFNFAVWFWAFYSLYNFPLLFGSAVMAYSFGLRHAVDADHIAAIDNVTRKLLQEGKQPIGVGFFFSLGHSSVVIIATIIIALSTQAIMQANFDKWHQIGSIICTSCSAIFLLLMAVINILIFFSIYKTFTQIRNGKKFTEQDANELMGQNGFLVKRFRRFMNLISHSWQMFPLGFLFGIGFDTATEVGLLGLSATQASEGVSMWTILLFPALFTAGMTLIDTSDGIFMLSAYGWAFLKPVRKLYYNLTITLASALVALLVGGIEALNLIAGKTGWRGSFWNFINQINDRFNSLGFFIILFFILSWVVSIFIYKWMNFAALDERFVDDKQRNSF</sequence>
<gene>
    <name evidence="9" type="primary">hoxN</name>
    <name evidence="9" type="ORF">NCTC11370_02580</name>
</gene>
<dbReference type="InterPro" id="IPR011541">
    <property type="entry name" value="Ni/Co_transpt_high_affinity"/>
</dbReference>
<dbReference type="AlphaFoldDB" id="A0A377GDT7"/>
<feature type="transmembrane region" description="Helical" evidence="8">
    <location>
        <begin position="123"/>
        <end position="154"/>
    </location>
</feature>
<keyword evidence="3 8" id="KW-0813">Transport</keyword>
<dbReference type="RefSeq" id="WP_010654596.1">
    <property type="nucleotide sequence ID" value="NZ_UGGT01000001.1"/>
</dbReference>
<dbReference type="EMBL" id="UGGT01000001">
    <property type="protein sequence ID" value="STO22488.1"/>
    <property type="molecule type" value="Genomic_DNA"/>
</dbReference>